<reference evidence="1" key="1">
    <citation type="submission" date="2020-07" db="EMBL/GenBank/DDBJ databases">
        <title>Multicomponent nature underlies the extraordinary mechanical properties of spider dragline silk.</title>
        <authorList>
            <person name="Kono N."/>
            <person name="Nakamura H."/>
            <person name="Mori M."/>
            <person name="Yoshida Y."/>
            <person name="Ohtoshi R."/>
            <person name="Malay A.D."/>
            <person name="Moran D.A.P."/>
            <person name="Tomita M."/>
            <person name="Numata K."/>
            <person name="Arakawa K."/>
        </authorList>
    </citation>
    <scope>NUCLEOTIDE SEQUENCE</scope>
</reference>
<name>A0A8X6KW25_TRICU</name>
<protein>
    <submittedName>
        <fullName evidence="1">Uncharacterized protein</fullName>
    </submittedName>
</protein>
<proteinExistence type="predicted"/>
<dbReference type="Proteomes" id="UP000887116">
    <property type="component" value="Unassembled WGS sequence"/>
</dbReference>
<evidence type="ECO:0000313" key="2">
    <source>
        <dbReference type="Proteomes" id="UP000887116"/>
    </source>
</evidence>
<gene>
    <name evidence="1" type="ORF">TNCT_718491</name>
</gene>
<sequence length="83" mass="10054">MLLLRARDRPRSSRIERELTPSLKRTLTLHPSRREVHLYEALWVNCRDTELSAPKPSYSIRRNYKEILFSLNNESFEKDLIYY</sequence>
<keyword evidence="2" id="KW-1185">Reference proteome</keyword>
<comment type="caution">
    <text evidence="1">The sequence shown here is derived from an EMBL/GenBank/DDBJ whole genome shotgun (WGS) entry which is preliminary data.</text>
</comment>
<organism evidence="1 2">
    <name type="scientific">Trichonephila clavata</name>
    <name type="common">Joro spider</name>
    <name type="synonym">Nephila clavata</name>
    <dbReference type="NCBI Taxonomy" id="2740835"/>
    <lineage>
        <taxon>Eukaryota</taxon>
        <taxon>Metazoa</taxon>
        <taxon>Ecdysozoa</taxon>
        <taxon>Arthropoda</taxon>
        <taxon>Chelicerata</taxon>
        <taxon>Arachnida</taxon>
        <taxon>Araneae</taxon>
        <taxon>Araneomorphae</taxon>
        <taxon>Entelegynae</taxon>
        <taxon>Araneoidea</taxon>
        <taxon>Nephilidae</taxon>
        <taxon>Trichonephila</taxon>
    </lineage>
</organism>
<evidence type="ECO:0000313" key="1">
    <source>
        <dbReference type="EMBL" id="GFQ84483.1"/>
    </source>
</evidence>
<dbReference type="AlphaFoldDB" id="A0A8X6KW25"/>
<dbReference type="EMBL" id="BMAO01022807">
    <property type="protein sequence ID" value="GFQ84483.1"/>
    <property type="molecule type" value="Genomic_DNA"/>
</dbReference>
<accession>A0A8X6KW25</accession>